<dbReference type="AlphaFoldDB" id="Q0EXP7"/>
<protein>
    <submittedName>
        <fullName evidence="2">Phage shock protein E (Rhodanese-like domain protein)</fullName>
    </submittedName>
</protein>
<dbReference type="InterPro" id="IPR050229">
    <property type="entry name" value="GlpE_sulfurtransferase"/>
</dbReference>
<dbReference type="OrthoDB" id="5298903at2"/>
<feature type="domain" description="Rhodanese" evidence="1">
    <location>
        <begin position="20"/>
        <end position="108"/>
    </location>
</feature>
<dbReference type="InterPro" id="IPR001763">
    <property type="entry name" value="Rhodanese-like_dom"/>
</dbReference>
<comment type="caution">
    <text evidence="2">The sequence shown here is derived from an EMBL/GenBank/DDBJ whole genome shotgun (WGS) entry which is preliminary data.</text>
</comment>
<name>Q0EXP7_9PROT</name>
<dbReference type="InterPro" id="IPR001307">
    <property type="entry name" value="Thiosulphate_STrfase_CS"/>
</dbReference>
<dbReference type="CDD" id="cd00158">
    <property type="entry name" value="RHOD"/>
    <property type="match status" value="1"/>
</dbReference>
<dbReference type="Proteomes" id="UP000005297">
    <property type="component" value="Unassembled WGS sequence"/>
</dbReference>
<dbReference type="FunCoup" id="Q0EXP7">
    <property type="interactions" value="33"/>
</dbReference>
<dbReference type="SMART" id="SM00450">
    <property type="entry name" value="RHOD"/>
    <property type="match status" value="1"/>
</dbReference>
<evidence type="ECO:0000313" key="3">
    <source>
        <dbReference type="Proteomes" id="UP000005297"/>
    </source>
</evidence>
<dbReference type="PANTHER" id="PTHR43031">
    <property type="entry name" value="FAD-DEPENDENT OXIDOREDUCTASE"/>
    <property type="match status" value="1"/>
</dbReference>
<dbReference type="PROSITE" id="PS50206">
    <property type="entry name" value="RHODANESE_3"/>
    <property type="match status" value="1"/>
</dbReference>
<gene>
    <name evidence="2" type="ORF">SPV1_03148</name>
</gene>
<dbReference type="PANTHER" id="PTHR43031:SF1">
    <property type="entry name" value="PYRIDINE NUCLEOTIDE-DISULPHIDE OXIDOREDUCTASE"/>
    <property type="match status" value="1"/>
</dbReference>
<sequence>MFDAINVNELYLRWSQAREKGSTLNLIDVRSLEEYQSGHVPGAQLIPLHTLMARVSDIPENGDVYLICRSGARSAQAADYLARQCGRKNLFNIQGGTMAWLQQGYPVD</sequence>
<dbReference type="RefSeq" id="WP_009850976.1">
    <property type="nucleotide sequence ID" value="NZ_DS022295.1"/>
</dbReference>
<proteinExistence type="predicted"/>
<dbReference type="GO" id="GO:0004792">
    <property type="term" value="F:thiosulfate-cyanide sulfurtransferase activity"/>
    <property type="evidence" value="ECO:0007669"/>
    <property type="project" value="InterPro"/>
</dbReference>
<evidence type="ECO:0000259" key="1">
    <source>
        <dbReference type="PROSITE" id="PS50206"/>
    </source>
</evidence>
<evidence type="ECO:0000313" key="2">
    <source>
        <dbReference type="EMBL" id="EAU54000.1"/>
    </source>
</evidence>
<organism evidence="2 3">
    <name type="scientific">Mariprofundus ferrooxydans PV-1</name>
    <dbReference type="NCBI Taxonomy" id="314345"/>
    <lineage>
        <taxon>Bacteria</taxon>
        <taxon>Pseudomonadati</taxon>
        <taxon>Pseudomonadota</taxon>
        <taxon>Candidatius Mariprofundia</taxon>
        <taxon>Mariprofundales</taxon>
        <taxon>Mariprofundaceae</taxon>
        <taxon>Mariprofundus</taxon>
    </lineage>
</organism>
<dbReference type="InterPro" id="IPR036873">
    <property type="entry name" value="Rhodanese-like_dom_sf"/>
</dbReference>
<reference evidence="2 3" key="1">
    <citation type="submission" date="2006-09" db="EMBL/GenBank/DDBJ databases">
        <authorList>
            <person name="Emerson D."/>
            <person name="Ferriera S."/>
            <person name="Johnson J."/>
            <person name="Kravitz S."/>
            <person name="Halpern A."/>
            <person name="Remington K."/>
            <person name="Beeson K."/>
            <person name="Tran B."/>
            <person name="Rogers Y.-H."/>
            <person name="Friedman R."/>
            <person name="Venter J.C."/>
        </authorList>
    </citation>
    <scope>NUCLEOTIDE SEQUENCE [LARGE SCALE GENOMIC DNA]</scope>
    <source>
        <strain evidence="2 3">PV-1</strain>
    </source>
</reference>
<dbReference type="SUPFAM" id="SSF52821">
    <property type="entry name" value="Rhodanese/Cell cycle control phosphatase"/>
    <property type="match status" value="1"/>
</dbReference>
<dbReference type="STRING" id="314344.AL013_12275"/>
<dbReference type="EMBL" id="AATS01000013">
    <property type="protein sequence ID" value="EAU54000.1"/>
    <property type="molecule type" value="Genomic_DNA"/>
</dbReference>
<keyword evidence="3" id="KW-1185">Reference proteome</keyword>
<dbReference type="Gene3D" id="3.40.250.10">
    <property type="entry name" value="Rhodanese-like domain"/>
    <property type="match status" value="1"/>
</dbReference>
<dbReference type="eggNOG" id="COG0607">
    <property type="taxonomic scope" value="Bacteria"/>
</dbReference>
<dbReference type="PROSITE" id="PS00380">
    <property type="entry name" value="RHODANESE_1"/>
    <property type="match status" value="1"/>
</dbReference>
<dbReference type="Pfam" id="PF00581">
    <property type="entry name" value="Rhodanese"/>
    <property type="match status" value="1"/>
</dbReference>
<dbReference type="HOGENOM" id="CLU_089574_13_0_0"/>
<accession>Q0EXP7</accession>
<dbReference type="InParanoid" id="Q0EXP7"/>